<dbReference type="Proteomes" id="UP001432202">
    <property type="component" value="Chromosome"/>
</dbReference>
<evidence type="ECO:0000256" key="2">
    <source>
        <dbReference type="ARBA" id="ARBA00022723"/>
    </source>
</evidence>
<dbReference type="SFLD" id="SFLDS00029">
    <property type="entry name" value="Radical_SAM"/>
    <property type="match status" value="1"/>
</dbReference>
<dbReference type="SUPFAM" id="SSF102114">
    <property type="entry name" value="Radical SAM enzymes"/>
    <property type="match status" value="1"/>
</dbReference>
<keyword evidence="7" id="KW-1185">Reference proteome</keyword>
<organism evidence="6 7">
    <name type="scientific">Sulfolobus tengchongensis</name>
    <dbReference type="NCBI Taxonomy" id="207809"/>
    <lineage>
        <taxon>Archaea</taxon>
        <taxon>Thermoproteota</taxon>
        <taxon>Thermoprotei</taxon>
        <taxon>Sulfolobales</taxon>
        <taxon>Sulfolobaceae</taxon>
        <taxon>Sulfolobus</taxon>
    </lineage>
</organism>
<dbReference type="NCBIfam" id="TIGR03961">
    <property type="entry name" value="rSAM_PTO1314"/>
    <property type="match status" value="1"/>
</dbReference>
<reference evidence="6 7" key="1">
    <citation type="submission" date="2024-02" db="EMBL/GenBank/DDBJ databases">
        <title>STSV induces naive adaptation in Sulfolobus.</title>
        <authorList>
            <person name="Xiang X."/>
            <person name="Song M."/>
        </authorList>
    </citation>
    <scope>NUCLEOTIDE SEQUENCE [LARGE SCALE GENOMIC DNA]</scope>
    <source>
        <strain evidence="6 7">RT2</strain>
    </source>
</reference>
<dbReference type="RefSeq" id="WP_338603723.1">
    <property type="nucleotide sequence ID" value="NZ_CP146016.1"/>
</dbReference>
<proteinExistence type="predicted"/>
<dbReference type="CDD" id="cd01335">
    <property type="entry name" value="Radical_SAM"/>
    <property type="match status" value="1"/>
</dbReference>
<dbReference type="InterPro" id="IPR023863">
    <property type="entry name" value="rSAM_PTO1314"/>
</dbReference>
<evidence type="ECO:0000313" key="7">
    <source>
        <dbReference type="Proteomes" id="UP001432202"/>
    </source>
</evidence>
<dbReference type="Gene3D" id="3.20.20.70">
    <property type="entry name" value="Aldolase class I"/>
    <property type="match status" value="1"/>
</dbReference>
<protein>
    <submittedName>
        <fullName evidence="6">PTO1314 family radical SAM protein</fullName>
    </submittedName>
</protein>
<dbReference type="GO" id="GO:0006783">
    <property type="term" value="P:heme biosynthetic process"/>
    <property type="evidence" value="ECO:0007669"/>
    <property type="project" value="TreeGrafter"/>
</dbReference>
<dbReference type="PROSITE" id="PS51918">
    <property type="entry name" value="RADICAL_SAM"/>
    <property type="match status" value="1"/>
</dbReference>
<dbReference type="SFLD" id="SFLDG01067">
    <property type="entry name" value="SPASM/twitch_domain_containing"/>
    <property type="match status" value="1"/>
</dbReference>
<dbReference type="GO" id="GO:0051536">
    <property type="term" value="F:iron-sulfur cluster binding"/>
    <property type="evidence" value="ECO:0007669"/>
    <property type="project" value="UniProtKB-KW"/>
</dbReference>
<dbReference type="PANTHER" id="PTHR11228">
    <property type="entry name" value="RADICAL SAM DOMAIN PROTEIN"/>
    <property type="match status" value="1"/>
</dbReference>
<dbReference type="InterPro" id="IPR013785">
    <property type="entry name" value="Aldolase_TIM"/>
</dbReference>
<dbReference type="GO" id="GO:0046872">
    <property type="term" value="F:metal ion binding"/>
    <property type="evidence" value="ECO:0007669"/>
    <property type="project" value="UniProtKB-KW"/>
</dbReference>
<dbReference type="GO" id="GO:0003824">
    <property type="term" value="F:catalytic activity"/>
    <property type="evidence" value="ECO:0007669"/>
    <property type="project" value="InterPro"/>
</dbReference>
<dbReference type="InterPro" id="IPR050377">
    <property type="entry name" value="Radical_SAM_PqqE_MftC-like"/>
</dbReference>
<dbReference type="GeneID" id="89336087"/>
<dbReference type="InterPro" id="IPR022563">
    <property type="entry name" value="DUF3463"/>
</dbReference>
<feature type="domain" description="Radical SAM core" evidence="5">
    <location>
        <begin position="22"/>
        <end position="225"/>
    </location>
</feature>
<dbReference type="InterPro" id="IPR058240">
    <property type="entry name" value="rSAM_sf"/>
</dbReference>
<evidence type="ECO:0000256" key="1">
    <source>
        <dbReference type="ARBA" id="ARBA00022691"/>
    </source>
</evidence>
<evidence type="ECO:0000259" key="5">
    <source>
        <dbReference type="PROSITE" id="PS51918"/>
    </source>
</evidence>
<keyword evidence="4" id="KW-0411">Iron-sulfur</keyword>
<keyword evidence="3" id="KW-0408">Iron</keyword>
<dbReference type="PANTHER" id="PTHR11228:SF7">
    <property type="entry name" value="PQQA PEPTIDE CYCLASE"/>
    <property type="match status" value="1"/>
</dbReference>
<keyword evidence="2" id="KW-0479">Metal-binding</keyword>
<dbReference type="AlphaFoldDB" id="A0AAX4L441"/>
<evidence type="ECO:0000256" key="3">
    <source>
        <dbReference type="ARBA" id="ARBA00023004"/>
    </source>
</evidence>
<gene>
    <name evidence="6" type="ORF">V6M85_04925</name>
</gene>
<dbReference type="Pfam" id="PF04055">
    <property type="entry name" value="Radical_SAM"/>
    <property type="match status" value="1"/>
</dbReference>
<evidence type="ECO:0000256" key="4">
    <source>
        <dbReference type="ARBA" id="ARBA00023014"/>
    </source>
</evidence>
<dbReference type="EMBL" id="CP146016">
    <property type="protein sequence ID" value="WWQ61422.1"/>
    <property type="molecule type" value="Genomic_DNA"/>
</dbReference>
<dbReference type="SMART" id="SM00729">
    <property type="entry name" value="Elp3"/>
    <property type="match status" value="1"/>
</dbReference>
<dbReference type="Pfam" id="PF11946">
    <property type="entry name" value="DUF3463"/>
    <property type="match status" value="1"/>
</dbReference>
<accession>A0AAX4L441</accession>
<evidence type="ECO:0000313" key="6">
    <source>
        <dbReference type="EMBL" id="WWQ61422.1"/>
    </source>
</evidence>
<name>A0AAX4L441_9CREN</name>
<dbReference type="InterPro" id="IPR007197">
    <property type="entry name" value="rSAM"/>
</dbReference>
<keyword evidence="1" id="KW-0949">S-adenosyl-L-methionine</keyword>
<sequence length="345" mass="40208">MSTLKPMLLGNLKRALLGLGVRKLPLIAGHKLLYTCNLRCRMCPFWRRKDEKLLSLEEEILMLKSLERAGVLFMGFEGGEPLLRKDLEQILEESYKRFYTSLVTNGWLLKDRVKRISEYLDYLFVSIDGIGEVHDKIRGISGSFEKAIEGIKEAKKYLPVSISFTITRENMDQVKDVIELSKKLDVKISIQVEYDYTTAEKLSPDKKRLYQVLKLIIELKKRGYPIIESVDYFEAIINSWYNNIPWKCKPWLTINVDPQGKIVLPCYVLNEYSGNYKVWEVDIVKLWNSYPWSEYESCNKCALACYLEPSLFKWSNSEMVKEKIIENIGNYIYNAMPIKFLLGGK</sequence>
<dbReference type="InterPro" id="IPR006638">
    <property type="entry name" value="Elp3/MiaA/NifB-like_rSAM"/>
</dbReference>